<dbReference type="Pfam" id="PF05163">
    <property type="entry name" value="DinB"/>
    <property type="match status" value="1"/>
</dbReference>
<organism evidence="4 5">
    <name type="scientific">Ureibacillus massiliensis 4400831 = CIP 108448 = CCUG 49529</name>
    <dbReference type="NCBI Taxonomy" id="1211035"/>
    <lineage>
        <taxon>Bacteria</taxon>
        <taxon>Bacillati</taxon>
        <taxon>Bacillota</taxon>
        <taxon>Bacilli</taxon>
        <taxon>Bacillales</taxon>
        <taxon>Caryophanaceae</taxon>
        <taxon>Ureibacillus</taxon>
    </lineage>
</organism>
<dbReference type="Gene3D" id="1.20.120.450">
    <property type="entry name" value="dinb family like domain"/>
    <property type="match status" value="1"/>
</dbReference>
<evidence type="ECO:0000313" key="4">
    <source>
        <dbReference type="EMBL" id="KGR90744.1"/>
    </source>
</evidence>
<sequence>MESIQKMFEHLIWANKRILDGLHTMKEEQQEVIRIFSHILFAENVWLTRLQGLESSHIPIWKDIDLDQCSQLVKLNEENIITYLLTISDDDLETIIKYKNSKGHDFQNTIREILTHVALHGHYHRGQINGRLRLLGFEPVMIDFIHYVRT</sequence>
<proteinExistence type="inferred from homology"/>
<dbReference type="AlphaFoldDB" id="A0A0A3J170"/>
<feature type="binding site" evidence="3">
    <location>
        <position position="38"/>
    </location>
    <ligand>
        <name>a divalent metal cation</name>
        <dbReference type="ChEBI" id="CHEBI:60240"/>
    </ligand>
</feature>
<dbReference type="eggNOG" id="COG2318">
    <property type="taxonomic scope" value="Bacteria"/>
</dbReference>
<dbReference type="PANTHER" id="PTHR37302:SF3">
    <property type="entry name" value="DAMAGE-INDUCIBLE PROTEIN DINB"/>
    <property type="match status" value="1"/>
</dbReference>
<dbReference type="PANTHER" id="PTHR37302">
    <property type="entry name" value="SLR1116 PROTEIN"/>
    <property type="match status" value="1"/>
</dbReference>
<evidence type="ECO:0000313" key="5">
    <source>
        <dbReference type="Proteomes" id="UP000030595"/>
    </source>
</evidence>
<keyword evidence="5" id="KW-1185">Reference proteome</keyword>
<evidence type="ECO:0000256" key="3">
    <source>
        <dbReference type="PIRSR" id="PIRSR607837-1"/>
    </source>
</evidence>
<accession>A0A0A3J170</accession>
<comment type="caution">
    <text evidence="4">The sequence shown here is derived from an EMBL/GenBank/DDBJ whole genome shotgun (WGS) entry which is preliminary data.</text>
</comment>
<comment type="similarity">
    <text evidence="1">Belongs to the DinB family.</text>
</comment>
<evidence type="ECO:0000256" key="2">
    <source>
        <dbReference type="ARBA" id="ARBA00022723"/>
    </source>
</evidence>
<evidence type="ECO:0000256" key="1">
    <source>
        <dbReference type="ARBA" id="ARBA00008635"/>
    </source>
</evidence>
<reference evidence="4 5" key="1">
    <citation type="submission" date="2014-02" db="EMBL/GenBank/DDBJ databases">
        <title>Draft genome sequence of Lysinibacillus massiliensis CCUG 49529.</title>
        <authorList>
            <person name="Zhang F."/>
            <person name="Wang G."/>
            <person name="Zhang L."/>
        </authorList>
    </citation>
    <scope>NUCLEOTIDE SEQUENCE [LARGE SCALE GENOMIC DNA]</scope>
    <source>
        <strain evidence="4 5">CCUG 49529</strain>
    </source>
</reference>
<dbReference type="RefSeq" id="WP_036176134.1">
    <property type="nucleotide sequence ID" value="NZ_AVCZ01000015.1"/>
</dbReference>
<gene>
    <name evidence="4" type="ORF">CD30_10315</name>
</gene>
<feature type="binding site" evidence="3">
    <location>
        <position position="124"/>
    </location>
    <ligand>
        <name>a divalent metal cation</name>
        <dbReference type="ChEBI" id="CHEBI:60240"/>
    </ligand>
</feature>
<dbReference type="EMBL" id="JPVQ01000015">
    <property type="protein sequence ID" value="KGR90744.1"/>
    <property type="molecule type" value="Genomic_DNA"/>
</dbReference>
<dbReference type="InterPro" id="IPR007837">
    <property type="entry name" value="DinB"/>
</dbReference>
<dbReference type="InterPro" id="IPR034660">
    <property type="entry name" value="DinB/YfiT-like"/>
</dbReference>
<dbReference type="GO" id="GO:0046872">
    <property type="term" value="F:metal ion binding"/>
    <property type="evidence" value="ECO:0007669"/>
    <property type="project" value="UniProtKB-KW"/>
</dbReference>
<feature type="binding site" evidence="3">
    <location>
        <position position="120"/>
    </location>
    <ligand>
        <name>a divalent metal cation</name>
        <dbReference type="ChEBI" id="CHEBI:60240"/>
    </ligand>
</feature>
<keyword evidence="2 3" id="KW-0479">Metal-binding</keyword>
<dbReference type="OrthoDB" id="9811413at2"/>
<name>A0A0A3J170_9BACL</name>
<dbReference type="Proteomes" id="UP000030595">
    <property type="component" value="Unassembled WGS sequence"/>
</dbReference>
<protein>
    <submittedName>
        <fullName evidence="4">Damage-inducible protein DinB</fullName>
    </submittedName>
</protein>
<dbReference type="SUPFAM" id="SSF109854">
    <property type="entry name" value="DinB/YfiT-like putative metalloenzymes"/>
    <property type="match status" value="1"/>
</dbReference>